<dbReference type="SUPFAM" id="SSF54631">
    <property type="entry name" value="CBS-domain pair"/>
    <property type="match status" value="1"/>
</dbReference>
<feature type="domain" description="CBS" evidence="13">
    <location>
        <begin position="286"/>
        <end position="343"/>
    </location>
</feature>
<feature type="region of interest" description="Disordered" evidence="11">
    <location>
        <begin position="446"/>
        <end position="499"/>
    </location>
</feature>
<keyword evidence="4 10" id="KW-0812">Transmembrane</keyword>
<feature type="transmembrane region" description="Helical" evidence="12">
    <location>
        <begin position="62"/>
        <end position="82"/>
    </location>
</feature>
<dbReference type="InterPro" id="IPR002550">
    <property type="entry name" value="CNNM"/>
</dbReference>
<keyword evidence="8 10" id="KW-0472">Membrane</keyword>
<sequence length="499" mass="54120">MSPVLSLVVGLVVVLLITAATGYFVAQEFAFMAVDRSRLGARHRNGDELAGKTLEITRRTSFMLSGAQLGITITGLLVGYVAEPLIGQAIGVMLGDTGVPVALSITVGAIVALVFSTVVQMLFGELFPKNYAIARPDQVSGWLTRSTSIYLTVLGPVIWVFDKSAELLLRLLRIEPVHDVQHAATARDLQHVVELSRESGDLPDELSIMVDRILDFPGEDVAHAMIPRAQVDSLRTETTVAEVREQMRTGHTRYPVIGDEDDVVGVVHLVDVLAHRGADDAPCSDIMREPLVVPELMSLPDALRELDEHREQLACVVDEYGGFTGILTMEDLAEEIVGEITDEHDPEEPAYTPVPEDGIWVMEGDVHIDEVERSLGVDLPEGDFETIGGLVIDHVGGLPEDGTLIEVPLRQDFVHLADGRRKVLTVEVLAVERYVPSRVRLTLTETELADDDLGESSGDDLGESSGDDPASGHEPPPHDRLGRPDARGGATNVTEEGSR</sequence>
<dbReference type="InterPro" id="IPR036318">
    <property type="entry name" value="FAD-bd_PCMH-like_sf"/>
</dbReference>
<keyword evidence="7 9" id="KW-0129">CBS domain</keyword>
<evidence type="ECO:0000256" key="6">
    <source>
        <dbReference type="ARBA" id="ARBA00022989"/>
    </source>
</evidence>
<dbReference type="GO" id="GO:0050660">
    <property type="term" value="F:flavin adenine dinucleotide binding"/>
    <property type="evidence" value="ECO:0007669"/>
    <property type="project" value="InterPro"/>
</dbReference>
<feature type="transmembrane region" description="Helical" evidence="12">
    <location>
        <begin position="142"/>
        <end position="161"/>
    </location>
</feature>
<feature type="compositionally biased region" description="Basic and acidic residues" evidence="11">
    <location>
        <begin position="475"/>
        <end position="486"/>
    </location>
</feature>
<evidence type="ECO:0000256" key="11">
    <source>
        <dbReference type="SAM" id="MobiDB-lite"/>
    </source>
</evidence>
<dbReference type="RefSeq" id="WP_154591971.1">
    <property type="nucleotide sequence ID" value="NZ_WLVL01000004.1"/>
</dbReference>
<dbReference type="CDD" id="cd04590">
    <property type="entry name" value="CBS_pair_CorC_HlyC_assoc"/>
    <property type="match status" value="1"/>
</dbReference>
<feature type="transmembrane region" description="Helical" evidence="12">
    <location>
        <begin position="6"/>
        <end position="26"/>
    </location>
</feature>
<evidence type="ECO:0000256" key="2">
    <source>
        <dbReference type="ARBA" id="ARBA00006337"/>
    </source>
</evidence>
<dbReference type="SUPFAM" id="SSF56176">
    <property type="entry name" value="FAD-binding/transporter-associated domain-like"/>
    <property type="match status" value="1"/>
</dbReference>
<evidence type="ECO:0000256" key="3">
    <source>
        <dbReference type="ARBA" id="ARBA00022475"/>
    </source>
</evidence>
<comment type="caution">
    <text evidence="15">The sequence shown here is derived from an EMBL/GenBank/DDBJ whole genome shotgun (WGS) entry which is preliminary data.</text>
</comment>
<evidence type="ECO:0000256" key="4">
    <source>
        <dbReference type="ARBA" id="ARBA00022692"/>
    </source>
</evidence>
<name>A0A6I3I8N7_9MICO</name>
<feature type="domain" description="CBS" evidence="13">
    <location>
        <begin position="225"/>
        <end position="283"/>
    </location>
</feature>
<evidence type="ECO:0000313" key="15">
    <source>
        <dbReference type="EMBL" id="MTB70598.1"/>
    </source>
</evidence>
<feature type="transmembrane region" description="Helical" evidence="12">
    <location>
        <begin position="102"/>
        <end position="122"/>
    </location>
</feature>
<dbReference type="InterPro" id="IPR000644">
    <property type="entry name" value="CBS_dom"/>
</dbReference>
<keyword evidence="6 10" id="KW-1133">Transmembrane helix</keyword>
<dbReference type="GO" id="GO:0005886">
    <property type="term" value="C:plasma membrane"/>
    <property type="evidence" value="ECO:0007669"/>
    <property type="project" value="UniProtKB-SubCell"/>
</dbReference>
<comment type="similarity">
    <text evidence="2">Belongs to the UPF0053 family.</text>
</comment>
<dbReference type="Proteomes" id="UP000431092">
    <property type="component" value="Unassembled WGS sequence"/>
</dbReference>
<dbReference type="InterPro" id="IPR016169">
    <property type="entry name" value="FAD-bd_PCMH_sub2"/>
</dbReference>
<dbReference type="Gene3D" id="3.30.465.10">
    <property type="match status" value="1"/>
</dbReference>
<keyword evidence="16" id="KW-1185">Reference proteome</keyword>
<keyword evidence="3" id="KW-1003">Cell membrane</keyword>
<evidence type="ECO:0000313" key="16">
    <source>
        <dbReference type="Proteomes" id="UP000431092"/>
    </source>
</evidence>
<dbReference type="InterPro" id="IPR051676">
    <property type="entry name" value="UPF0053_domain"/>
</dbReference>
<accession>A0A6I3I8N7</accession>
<dbReference type="Pfam" id="PF03471">
    <property type="entry name" value="CorC_HlyC"/>
    <property type="match status" value="1"/>
</dbReference>
<dbReference type="Pfam" id="PF01595">
    <property type="entry name" value="CNNM"/>
    <property type="match status" value="1"/>
</dbReference>
<dbReference type="EMBL" id="WLVL01000004">
    <property type="protein sequence ID" value="MTB70598.1"/>
    <property type="molecule type" value="Genomic_DNA"/>
</dbReference>
<evidence type="ECO:0000256" key="7">
    <source>
        <dbReference type="ARBA" id="ARBA00023122"/>
    </source>
</evidence>
<evidence type="ECO:0000256" key="8">
    <source>
        <dbReference type="ARBA" id="ARBA00023136"/>
    </source>
</evidence>
<dbReference type="InterPro" id="IPR044751">
    <property type="entry name" value="Ion_transp-like_CBS"/>
</dbReference>
<keyword evidence="5" id="KW-0677">Repeat</keyword>
<dbReference type="InterPro" id="IPR046342">
    <property type="entry name" value="CBS_dom_sf"/>
</dbReference>
<comment type="subcellular location">
    <subcellularLocation>
        <location evidence="1">Cell membrane</location>
        <topology evidence="1">Multi-pass membrane protein</topology>
    </subcellularLocation>
</comment>
<dbReference type="Pfam" id="PF00571">
    <property type="entry name" value="CBS"/>
    <property type="match status" value="2"/>
</dbReference>
<evidence type="ECO:0000256" key="12">
    <source>
        <dbReference type="SAM" id="Phobius"/>
    </source>
</evidence>
<dbReference type="SMART" id="SM00116">
    <property type="entry name" value="CBS"/>
    <property type="match status" value="2"/>
</dbReference>
<feature type="domain" description="CNNM transmembrane" evidence="14">
    <location>
        <begin position="3"/>
        <end position="206"/>
    </location>
</feature>
<protein>
    <submittedName>
        <fullName evidence="15">DUF21 domain-containing protein</fullName>
    </submittedName>
</protein>
<dbReference type="PROSITE" id="PS51371">
    <property type="entry name" value="CBS"/>
    <property type="match status" value="2"/>
</dbReference>
<dbReference type="SMART" id="SM01091">
    <property type="entry name" value="CorC_HlyC"/>
    <property type="match status" value="1"/>
</dbReference>
<dbReference type="InterPro" id="IPR005170">
    <property type="entry name" value="Transptr-assoc_dom"/>
</dbReference>
<proteinExistence type="inferred from homology"/>
<dbReference type="PROSITE" id="PS51846">
    <property type="entry name" value="CNNM"/>
    <property type="match status" value="1"/>
</dbReference>
<evidence type="ECO:0000256" key="9">
    <source>
        <dbReference type="PROSITE-ProRule" id="PRU00703"/>
    </source>
</evidence>
<evidence type="ECO:0000256" key="1">
    <source>
        <dbReference type="ARBA" id="ARBA00004651"/>
    </source>
</evidence>
<reference evidence="15 16" key="1">
    <citation type="submission" date="2019-11" db="EMBL/GenBank/DDBJ databases">
        <title>Whole genome sequencing identifies a novel species of the genus Arsenicicoccus isolated from human blood.</title>
        <authorList>
            <person name="Jeong J.H."/>
            <person name="Kweon O.J."/>
            <person name="Kim H.R."/>
            <person name="Kim T.-H."/>
            <person name="Ha S.-M."/>
            <person name="Lee M.-K."/>
        </authorList>
    </citation>
    <scope>NUCLEOTIDE SEQUENCE [LARGE SCALE GENOMIC DNA]</scope>
    <source>
        <strain evidence="15 16">MKL-02</strain>
    </source>
</reference>
<organism evidence="15 16">
    <name type="scientific">Arsenicicoccus cauae</name>
    <dbReference type="NCBI Taxonomy" id="2663847"/>
    <lineage>
        <taxon>Bacteria</taxon>
        <taxon>Bacillati</taxon>
        <taxon>Actinomycetota</taxon>
        <taxon>Actinomycetes</taxon>
        <taxon>Micrococcales</taxon>
        <taxon>Intrasporangiaceae</taxon>
        <taxon>Arsenicicoccus</taxon>
    </lineage>
</organism>
<dbReference type="AlphaFoldDB" id="A0A6I3I8N7"/>
<evidence type="ECO:0000259" key="14">
    <source>
        <dbReference type="PROSITE" id="PS51846"/>
    </source>
</evidence>
<feature type="compositionally biased region" description="Acidic residues" evidence="11">
    <location>
        <begin position="447"/>
        <end position="466"/>
    </location>
</feature>
<gene>
    <name evidence="15" type="ORF">GGG17_01115</name>
</gene>
<dbReference type="PANTHER" id="PTHR43099:SF6">
    <property type="entry name" value="UPF0053 PROTEIN RV1842C"/>
    <property type="match status" value="1"/>
</dbReference>
<dbReference type="Gene3D" id="3.10.580.10">
    <property type="entry name" value="CBS-domain"/>
    <property type="match status" value="1"/>
</dbReference>
<evidence type="ECO:0000256" key="10">
    <source>
        <dbReference type="PROSITE-ProRule" id="PRU01193"/>
    </source>
</evidence>
<evidence type="ECO:0000259" key="13">
    <source>
        <dbReference type="PROSITE" id="PS51371"/>
    </source>
</evidence>
<evidence type="ECO:0000256" key="5">
    <source>
        <dbReference type="ARBA" id="ARBA00022737"/>
    </source>
</evidence>
<dbReference type="PANTHER" id="PTHR43099">
    <property type="entry name" value="UPF0053 PROTEIN YRKA"/>
    <property type="match status" value="1"/>
</dbReference>